<keyword evidence="4" id="KW-0028">Amino-acid biosynthesis</keyword>
<dbReference type="GO" id="GO:0004425">
    <property type="term" value="F:indole-3-glycerol-phosphate synthase activity"/>
    <property type="evidence" value="ECO:0007669"/>
    <property type="project" value="UniProtKB-EC"/>
</dbReference>
<dbReference type="PANTHER" id="PTHR22854">
    <property type="entry name" value="TRYPTOPHAN BIOSYNTHESIS PROTEIN"/>
    <property type="match status" value="1"/>
</dbReference>
<comment type="caution">
    <text evidence="10">The sequence shown here is derived from an EMBL/GenBank/DDBJ whole genome shotgun (WGS) entry which is preliminary data.</text>
</comment>
<gene>
    <name evidence="10" type="ORF">G7034_02370</name>
</gene>
<keyword evidence="6" id="KW-0822">Tryptophan biosynthesis</keyword>
<dbReference type="InterPro" id="IPR013798">
    <property type="entry name" value="Indole-3-glycerol_P_synth_dom"/>
</dbReference>
<evidence type="ECO:0000256" key="8">
    <source>
        <dbReference type="ARBA" id="ARBA00023239"/>
    </source>
</evidence>
<dbReference type="Pfam" id="PF00218">
    <property type="entry name" value="IGPS"/>
    <property type="match status" value="1"/>
</dbReference>
<sequence>MPNLNKIISDKKKEIALRKKQASETQLKNFHYYTCPCRSVVEAFEQQPKNIIVEIKPKSTNKADKPKEINFKKKVLSYEKAGATAVSICTHQKTSNNKLVYLQEAKQVLSIPIIQKDLIFESYQVHEAKAYGADCIRLIAKFLSISEIQQLSTLAQNLGMEVLVEVHAAEELVKTNFTSINLIGVNNQNSETAEINNNNSLEIAGQIPPEFVKISENNIYQKDQIDQFYNFGFEGFTIANNLLHTEYILEIVKNLSNKTDHN</sequence>
<dbReference type="Proteomes" id="UP000643701">
    <property type="component" value="Unassembled WGS sequence"/>
</dbReference>
<accession>A0A967ABA6</accession>
<evidence type="ECO:0000256" key="4">
    <source>
        <dbReference type="ARBA" id="ARBA00022605"/>
    </source>
</evidence>
<evidence type="ECO:0000313" key="11">
    <source>
        <dbReference type="Proteomes" id="UP000643701"/>
    </source>
</evidence>
<evidence type="ECO:0000256" key="1">
    <source>
        <dbReference type="ARBA" id="ARBA00001633"/>
    </source>
</evidence>
<evidence type="ECO:0000256" key="3">
    <source>
        <dbReference type="ARBA" id="ARBA00012362"/>
    </source>
</evidence>
<organism evidence="10 11">
    <name type="scientific">Psychroflexus maritimus</name>
    <dbReference type="NCBI Taxonomy" id="2714865"/>
    <lineage>
        <taxon>Bacteria</taxon>
        <taxon>Pseudomonadati</taxon>
        <taxon>Bacteroidota</taxon>
        <taxon>Flavobacteriia</taxon>
        <taxon>Flavobacteriales</taxon>
        <taxon>Flavobacteriaceae</taxon>
        <taxon>Psychroflexus</taxon>
    </lineage>
</organism>
<dbReference type="InterPro" id="IPR045186">
    <property type="entry name" value="Indole-3-glycerol_P_synth"/>
</dbReference>
<keyword evidence="7" id="KW-0057">Aromatic amino acid biosynthesis</keyword>
<keyword evidence="11" id="KW-1185">Reference proteome</keyword>
<dbReference type="GO" id="GO:0000162">
    <property type="term" value="P:L-tryptophan biosynthetic process"/>
    <property type="evidence" value="ECO:0007669"/>
    <property type="project" value="UniProtKB-KW"/>
</dbReference>
<dbReference type="EC" id="4.1.1.48" evidence="3"/>
<keyword evidence="5" id="KW-0210">Decarboxylase</keyword>
<dbReference type="PANTHER" id="PTHR22854:SF2">
    <property type="entry name" value="INDOLE-3-GLYCEROL-PHOSPHATE SYNTHASE"/>
    <property type="match status" value="1"/>
</dbReference>
<evidence type="ECO:0000256" key="7">
    <source>
        <dbReference type="ARBA" id="ARBA00023141"/>
    </source>
</evidence>
<keyword evidence="8" id="KW-0456">Lyase</keyword>
<dbReference type="GO" id="GO:0004640">
    <property type="term" value="F:phosphoribosylanthranilate isomerase activity"/>
    <property type="evidence" value="ECO:0007669"/>
    <property type="project" value="TreeGrafter"/>
</dbReference>
<dbReference type="SUPFAM" id="SSF51366">
    <property type="entry name" value="Ribulose-phoshate binding barrel"/>
    <property type="match status" value="1"/>
</dbReference>
<dbReference type="InterPro" id="IPR013785">
    <property type="entry name" value="Aldolase_TIM"/>
</dbReference>
<dbReference type="RefSeq" id="WP_166399355.1">
    <property type="nucleotide sequence ID" value="NZ_JAANAS010000024.1"/>
</dbReference>
<reference evidence="10" key="1">
    <citation type="submission" date="2020-03" db="EMBL/GenBank/DDBJ databases">
        <title>Psychroflexus Maritimus sp. nov., isolate from marine sediment.</title>
        <authorList>
            <person name="Zhong Y.-L."/>
        </authorList>
    </citation>
    <scope>NUCLEOTIDE SEQUENCE</scope>
    <source>
        <strain evidence="10">C1</strain>
    </source>
</reference>
<dbReference type="EMBL" id="JAANAS010000024">
    <property type="protein sequence ID" value="NGZ89094.1"/>
    <property type="molecule type" value="Genomic_DNA"/>
</dbReference>
<name>A0A967ABA6_9FLAO</name>
<dbReference type="Gene3D" id="3.20.20.70">
    <property type="entry name" value="Aldolase class I"/>
    <property type="match status" value="1"/>
</dbReference>
<comment type="pathway">
    <text evidence="2">Amino-acid biosynthesis; L-tryptophan biosynthesis; L-tryptophan from chorismate: step 4/5.</text>
</comment>
<proteinExistence type="predicted"/>
<comment type="catalytic activity">
    <reaction evidence="1">
        <text>1-(2-carboxyphenylamino)-1-deoxy-D-ribulose 5-phosphate + H(+) = (1S,2R)-1-C-(indol-3-yl)glycerol 3-phosphate + CO2 + H2O</text>
        <dbReference type="Rhea" id="RHEA:23476"/>
        <dbReference type="ChEBI" id="CHEBI:15377"/>
        <dbReference type="ChEBI" id="CHEBI:15378"/>
        <dbReference type="ChEBI" id="CHEBI:16526"/>
        <dbReference type="ChEBI" id="CHEBI:58613"/>
        <dbReference type="ChEBI" id="CHEBI:58866"/>
        <dbReference type="EC" id="4.1.1.48"/>
    </reaction>
</comment>
<protein>
    <recommendedName>
        <fullName evidence="3">indole-3-glycerol-phosphate synthase</fullName>
        <ecNumber evidence="3">4.1.1.48</ecNumber>
    </recommendedName>
</protein>
<evidence type="ECO:0000256" key="6">
    <source>
        <dbReference type="ARBA" id="ARBA00022822"/>
    </source>
</evidence>
<evidence type="ECO:0000259" key="9">
    <source>
        <dbReference type="Pfam" id="PF00218"/>
    </source>
</evidence>
<evidence type="ECO:0000256" key="5">
    <source>
        <dbReference type="ARBA" id="ARBA00022793"/>
    </source>
</evidence>
<dbReference type="AlphaFoldDB" id="A0A967ABA6"/>
<dbReference type="InterPro" id="IPR011060">
    <property type="entry name" value="RibuloseP-bd_barrel"/>
</dbReference>
<feature type="domain" description="Indole-3-glycerol phosphate synthase" evidence="9">
    <location>
        <begin position="4"/>
        <end position="250"/>
    </location>
</feature>
<evidence type="ECO:0000313" key="10">
    <source>
        <dbReference type="EMBL" id="NGZ89094.1"/>
    </source>
</evidence>
<evidence type="ECO:0000256" key="2">
    <source>
        <dbReference type="ARBA" id="ARBA00004696"/>
    </source>
</evidence>